<organism evidence="5 6">
    <name type="scientific">Pseudomonas citronellolis</name>
    <dbReference type="NCBI Taxonomy" id="53408"/>
    <lineage>
        <taxon>Bacteria</taxon>
        <taxon>Pseudomonadati</taxon>
        <taxon>Pseudomonadota</taxon>
        <taxon>Gammaproteobacteria</taxon>
        <taxon>Pseudomonadales</taxon>
        <taxon>Pseudomonadaceae</taxon>
        <taxon>Pseudomonas</taxon>
    </lineage>
</organism>
<feature type="domain" description="FecR N-terminal" evidence="4">
    <location>
        <begin position="44"/>
        <end position="84"/>
    </location>
</feature>
<dbReference type="InterPro" id="IPR006860">
    <property type="entry name" value="FecR"/>
</dbReference>
<keyword evidence="2" id="KW-0472">Membrane</keyword>
<name>A0AAQ1HN65_9PSED</name>
<comment type="caution">
    <text evidence="5">The sequence shown here is derived from an EMBL/GenBank/DDBJ whole genome shotgun (WGS) entry which is preliminary data.</text>
</comment>
<proteinExistence type="predicted"/>
<evidence type="ECO:0000259" key="4">
    <source>
        <dbReference type="Pfam" id="PF16220"/>
    </source>
</evidence>
<keyword evidence="6" id="KW-1185">Reference proteome</keyword>
<dbReference type="Gene3D" id="2.60.120.1440">
    <property type="match status" value="1"/>
</dbReference>
<dbReference type="PIRSF" id="PIRSF018266">
    <property type="entry name" value="FecR"/>
    <property type="match status" value="1"/>
</dbReference>
<accession>A0AAQ1HN65</accession>
<dbReference type="PANTHER" id="PTHR30273">
    <property type="entry name" value="PERIPLASMIC SIGNAL SENSOR AND SIGMA FACTOR ACTIVATOR FECR-RELATED"/>
    <property type="match status" value="1"/>
</dbReference>
<keyword evidence="2" id="KW-1133">Transmembrane helix</keyword>
<dbReference type="InterPro" id="IPR032623">
    <property type="entry name" value="FecR_N"/>
</dbReference>
<feature type="compositionally biased region" description="Basic and acidic residues" evidence="1">
    <location>
        <begin position="23"/>
        <end position="36"/>
    </location>
</feature>
<dbReference type="PANTHER" id="PTHR30273:SF2">
    <property type="entry name" value="PROTEIN FECR"/>
    <property type="match status" value="1"/>
</dbReference>
<dbReference type="AlphaFoldDB" id="A0AAQ1HN65"/>
<dbReference type="GO" id="GO:0016989">
    <property type="term" value="F:sigma factor antagonist activity"/>
    <property type="evidence" value="ECO:0007669"/>
    <property type="project" value="TreeGrafter"/>
</dbReference>
<protein>
    <submittedName>
        <fullName evidence="5">FecR family protein</fullName>
    </submittedName>
</protein>
<evidence type="ECO:0000313" key="5">
    <source>
        <dbReference type="EMBL" id="SFC94786.1"/>
    </source>
</evidence>
<dbReference type="Proteomes" id="UP000183385">
    <property type="component" value="Unassembled WGS sequence"/>
</dbReference>
<dbReference type="Pfam" id="PF16220">
    <property type="entry name" value="DUF4880"/>
    <property type="match status" value="1"/>
</dbReference>
<reference evidence="5 6" key="1">
    <citation type="submission" date="2016-10" db="EMBL/GenBank/DDBJ databases">
        <authorList>
            <person name="Varghese N."/>
            <person name="Submissions S."/>
        </authorList>
    </citation>
    <scope>NUCLEOTIDE SEQUENCE [LARGE SCALE GENOMIC DNA]</scope>
    <source>
        <strain evidence="5 6">LMG 18378</strain>
    </source>
</reference>
<feature type="transmembrane region" description="Helical" evidence="2">
    <location>
        <begin position="119"/>
        <end position="136"/>
    </location>
</feature>
<feature type="region of interest" description="Disordered" evidence="1">
    <location>
        <begin position="91"/>
        <end position="115"/>
    </location>
</feature>
<gene>
    <name evidence="5" type="ORF">SAMN05216577_11364</name>
</gene>
<dbReference type="InterPro" id="IPR012373">
    <property type="entry name" value="Ferrdict_sens_TM"/>
</dbReference>
<sequence length="350" mass="38770">MDNEAWRRGRKRPTMSPSAPMDEQDRVSETDERDTPLDDDPVWQQAMDWLMRLRDAPDSMELRRACRAWAEADPRHAQALRQVGRAWQLSGMPAGSAQTPRPAPEAAPAAPRPRQRRRWPLALAASLLLGVLAWALQPDDPDRFSARANRELRLPDGSQVSLAAGSRLELAFSGDRRQVRLVQGEAFFDVAHDAARPFSVEAGDGEVTVTGTAFDVRAEGKAWEVAVARGSVRVQPPLDLPPRQLGPGDRLRVELPGGQARQEKVPAEQIGAWRQGQLLANDTPLPDLLAQLRRNYPGVLLVDEKAFAGKRATGIYDLRDPRRALQAMVRPFGGEVGGWGPLWLSVNPRR</sequence>
<evidence type="ECO:0000256" key="1">
    <source>
        <dbReference type="SAM" id="MobiDB-lite"/>
    </source>
</evidence>
<dbReference type="EMBL" id="FOLS01000013">
    <property type="protein sequence ID" value="SFC94786.1"/>
    <property type="molecule type" value="Genomic_DNA"/>
</dbReference>
<evidence type="ECO:0000259" key="3">
    <source>
        <dbReference type="Pfam" id="PF04773"/>
    </source>
</evidence>
<dbReference type="Pfam" id="PF04773">
    <property type="entry name" value="FecR"/>
    <property type="match status" value="1"/>
</dbReference>
<keyword evidence="2" id="KW-0812">Transmembrane</keyword>
<feature type="domain" description="FecR protein" evidence="3">
    <location>
        <begin position="147"/>
        <end position="233"/>
    </location>
</feature>
<feature type="region of interest" description="Disordered" evidence="1">
    <location>
        <begin position="1"/>
        <end position="42"/>
    </location>
</feature>
<evidence type="ECO:0000256" key="2">
    <source>
        <dbReference type="SAM" id="Phobius"/>
    </source>
</evidence>
<feature type="compositionally biased region" description="Low complexity" evidence="1">
    <location>
        <begin position="97"/>
        <end position="109"/>
    </location>
</feature>
<evidence type="ECO:0000313" key="6">
    <source>
        <dbReference type="Proteomes" id="UP000183385"/>
    </source>
</evidence>